<dbReference type="Proteomes" id="UP000683417">
    <property type="component" value="Unassembled WGS sequence"/>
</dbReference>
<organism evidence="1 2">
    <name type="scientific">Blumeria graminis f. sp. triticale</name>
    <dbReference type="NCBI Taxonomy" id="1689686"/>
    <lineage>
        <taxon>Eukaryota</taxon>
        <taxon>Fungi</taxon>
        <taxon>Dikarya</taxon>
        <taxon>Ascomycota</taxon>
        <taxon>Pezizomycotina</taxon>
        <taxon>Leotiomycetes</taxon>
        <taxon>Erysiphales</taxon>
        <taxon>Erysiphaceae</taxon>
        <taxon>Blumeria</taxon>
    </lineage>
</organism>
<comment type="caution">
    <text evidence="1">The sequence shown here is derived from an EMBL/GenBank/DDBJ whole genome shotgun (WGS) entry which is preliminary data.</text>
</comment>
<proteinExistence type="predicted"/>
<evidence type="ECO:0000313" key="1">
    <source>
        <dbReference type="EMBL" id="CAD6502888.1"/>
    </source>
</evidence>
<dbReference type="EMBL" id="CAJHIT010000007">
    <property type="protein sequence ID" value="CAD6502888.1"/>
    <property type="molecule type" value="Genomic_DNA"/>
</dbReference>
<name>A0A9W4D2C0_BLUGR</name>
<gene>
    <name evidence="1" type="ORF">BGTH12_LOCUS4246</name>
</gene>
<reference evidence="1" key="1">
    <citation type="submission" date="2020-10" db="EMBL/GenBank/DDBJ databases">
        <authorList>
            <person name="Muller C M."/>
        </authorList>
    </citation>
    <scope>NUCLEOTIDE SEQUENCE</scope>
    <source>
        <strain evidence="1">THUN-12</strain>
    </source>
</reference>
<sequence length="66" mass="7450">MHAGVYNASDSFGFHTFTVSSIYRAGIKFQVTVYFNADKILTKMTAIVDDEQVTCKPKGRWEGRSK</sequence>
<protein>
    <submittedName>
        <fullName evidence="1">BgTH12-02562</fullName>
    </submittedName>
</protein>
<evidence type="ECO:0000313" key="2">
    <source>
        <dbReference type="Proteomes" id="UP000683417"/>
    </source>
</evidence>
<accession>A0A9W4D2C0</accession>
<dbReference type="AlphaFoldDB" id="A0A9W4D2C0"/>